<accession>A0ABU0F0L4</accession>
<dbReference type="Proteomes" id="UP001229651">
    <property type="component" value="Unassembled WGS sequence"/>
</dbReference>
<gene>
    <name evidence="1" type="ORF">FB470_005100</name>
</gene>
<name>A0ABU0F0L4_9PSEU</name>
<evidence type="ECO:0000313" key="2">
    <source>
        <dbReference type="Proteomes" id="UP001229651"/>
    </source>
</evidence>
<organism evidence="1 2">
    <name type="scientific">Amycolatopsis thermophila</name>
    <dbReference type="NCBI Taxonomy" id="206084"/>
    <lineage>
        <taxon>Bacteria</taxon>
        <taxon>Bacillati</taxon>
        <taxon>Actinomycetota</taxon>
        <taxon>Actinomycetes</taxon>
        <taxon>Pseudonocardiales</taxon>
        <taxon>Pseudonocardiaceae</taxon>
        <taxon>Amycolatopsis</taxon>
    </lineage>
</organism>
<proteinExistence type="predicted"/>
<evidence type="ECO:0000313" key="1">
    <source>
        <dbReference type="EMBL" id="MDQ0381106.1"/>
    </source>
</evidence>
<keyword evidence="2" id="KW-1185">Reference proteome</keyword>
<dbReference type="RefSeq" id="WP_306995512.1">
    <property type="nucleotide sequence ID" value="NZ_JAUSUT010000001.1"/>
</dbReference>
<protein>
    <submittedName>
        <fullName evidence="1">Uncharacterized protein</fullName>
    </submittedName>
</protein>
<dbReference type="SUPFAM" id="SSF52096">
    <property type="entry name" value="ClpP/crotonase"/>
    <property type="match status" value="1"/>
</dbReference>
<comment type="caution">
    <text evidence="1">The sequence shown here is derived from an EMBL/GenBank/DDBJ whole genome shotgun (WGS) entry which is preliminary data.</text>
</comment>
<dbReference type="InterPro" id="IPR029045">
    <property type="entry name" value="ClpP/crotonase-like_dom_sf"/>
</dbReference>
<reference evidence="1 2" key="1">
    <citation type="submission" date="2023-07" db="EMBL/GenBank/DDBJ databases">
        <title>Sequencing the genomes of 1000 actinobacteria strains.</title>
        <authorList>
            <person name="Klenk H.-P."/>
        </authorList>
    </citation>
    <scope>NUCLEOTIDE SEQUENCE [LARGE SCALE GENOMIC DNA]</scope>
    <source>
        <strain evidence="1 2">DSM 45805</strain>
    </source>
</reference>
<sequence length="179" mass="18048">MPDVATLKLTDWSEAAKALRGLTRDPGTTVLHLDGSGGLPAGGAHFVRQLDSVALPVVATVGGECDAAALAILAGATLGFVTDDLAVSVHAADVLALGLTSSLPAAIGAAPARSLLLSAALGAAALVRSGLARPAEDAIGMIHRLTDPTATSLVRSLRFAARSTPARAREFDAELRRIG</sequence>
<dbReference type="EMBL" id="JAUSUT010000001">
    <property type="protein sequence ID" value="MDQ0381106.1"/>
    <property type="molecule type" value="Genomic_DNA"/>
</dbReference>